<evidence type="ECO:0000256" key="3">
    <source>
        <dbReference type="ARBA" id="ARBA00022490"/>
    </source>
</evidence>
<dbReference type="RefSeq" id="WP_176071828.1">
    <property type="nucleotide sequence ID" value="NZ_JABWMJ010000022.1"/>
</dbReference>
<comment type="subcellular location">
    <subcellularLocation>
        <location evidence="1">Cytoplasm</location>
        <location evidence="1">Nucleoid</location>
    </subcellularLocation>
</comment>
<reference evidence="8 9" key="1">
    <citation type="submission" date="2020-06" db="EMBL/GenBank/DDBJ databases">
        <title>Schlegella sp. ID0723 isolated from air conditioner.</title>
        <authorList>
            <person name="Kim D.Y."/>
            <person name="Kim D.-U."/>
        </authorList>
    </citation>
    <scope>NUCLEOTIDE SEQUENCE [LARGE SCALE GENOMIC DNA]</scope>
    <source>
        <strain evidence="8 9">ID0723</strain>
    </source>
</reference>
<protein>
    <submittedName>
        <fullName evidence="8">H-NS histone family protein</fullName>
    </submittedName>
</protein>
<name>A0A7Y6NTE5_9BURK</name>
<evidence type="ECO:0000256" key="1">
    <source>
        <dbReference type="ARBA" id="ARBA00004453"/>
    </source>
</evidence>
<dbReference type="GO" id="GO:0001217">
    <property type="term" value="F:DNA-binding transcription repressor activity"/>
    <property type="evidence" value="ECO:0007669"/>
    <property type="project" value="TreeGrafter"/>
</dbReference>
<dbReference type="Proteomes" id="UP000529637">
    <property type="component" value="Unassembled WGS sequence"/>
</dbReference>
<evidence type="ECO:0000256" key="5">
    <source>
        <dbReference type="SAM" id="Coils"/>
    </source>
</evidence>
<dbReference type="SUPFAM" id="SSF81273">
    <property type="entry name" value="H-NS histone-like proteins"/>
    <property type="match status" value="2"/>
</dbReference>
<evidence type="ECO:0000256" key="2">
    <source>
        <dbReference type="ARBA" id="ARBA00010610"/>
    </source>
</evidence>
<dbReference type="Pfam" id="PF00816">
    <property type="entry name" value="Histone_HNS"/>
    <property type="match status" value="2"/>
</dbReference>
<evidence type="ECO:0000256" key="6">
    <source>
        <dbReference type="SAM" id="MobiDB-lite"/>
    </source>
</evidence>
<comment type="caution">
    <text evidence="8">The sequence shown here is derived from an EMBL/GenBank/DDBJ whole genome shotgun (WGS) entry which is preliminary data.</text>
</comment>
<dbReference type="GO" id="GO:0032993">
    <property type="term" value="C:protein-DNA complex"/>
    <property type="evidence" value="ECO:0007669"/>
    <property type="project" value="TreeGrafter"/>
</dbReference>
<organism evidence="8 9">
    <name type="scientific">Piscinibacter koreensis</name>
    <dbReference type="NCBI Taxonomy" id="2742824"/>
    <lineage>
        <taxon>Bacteria</taxon>
        <taxon>Pseudomonadati</taxon>
        <taxon>Pseudomonadota</taxon>
        <taxon>Betaproteobacteria</taxon>
        <taxon>Burkholderiales</taxon>
        <taxon>Sphaerotilaceae</taxon>
        <taxon>Piscinibacter</taxon>
    </lineage>
</organism>
<accession>A0A7Y6NTE5</accession>
<dbReference type="InterPro" id="IPR037150">
    <property type="entry name" value="H-NS_C_dom_sf"/>
</dbReference>
<proteinExistence type="inferred from homology"/>
<dbReference type="PANTHER" id="PTHR38097">
    <property type="match status" value="1"/>
</dbReference>
<keyword evidence="3" id="KW-0963">Cytoplasm</keyword>
<evidence type="ECO:0000256" key="4">
    <source>
        <dbReference type="ARBA" id="ARBA00023125"/>
    </source>
</evidence>
<dbReference type="AlphaFoldDB" id="A0A7Y6NTE5"/>
<dbReference type="GO" id="GO:0000976">
    <property type="term" value="F:transcription cis-regulatory region binding"/>
    <property type="evidence" value="ECO:0007669"/>
    <property type="project" value="TreeGrafter"/>
</dbReference>
<dbReference type="Gene3D" id="4.10.430.10">
    <property type="entry name" value="Histone-like protein H-NS, C-terminal domain"/>
    <property type="match status" value="2"/>
</dbReference>
<keyword evidence="4" id="KW-0238">DNA-binding</keyword>
<evidence type="ECO:0000259" key="7">
    <source>
        <dbReference type="SMART" id="SM00528"/>
    </source>
</evidence>
<dbReference type="SMART" id="SM00528">
    <property type="entry name" value="HNS"/>
    <property type="match status" value="2"/>
</dbReference>
<dbReference type="PANTHER" id="PTHR38097:SF2">
    <property type="entry name" value="DNA-BINDING PROTEIN STPA"/>
    <property type="match status" value="1"/>
</dbReference>
<feature type="domain" description="DNA-binding protein H-NS-like C-terminal" evidence="7">
    <location>
        <begin position="64"/>
        <end position="107"/>
    </location>
</feature>
<feature type="coiled-coil region" evidence="5">
    <location>
        <begin position="5"/>
        <end position="44"/>
    </location>
</feature>
<feature type="compositionally biased region" description="Low complexity" evidence="6">
    <location>
        <begin position="113"/>
        <end position="126"/>
    </location>
</feature>
<dbReference type="EMBL" id="JABWMJ010000022">
    <property type="protein sequence ID" value="NUZ08969.1"/>
    <property type="molecule type" value="Genomic_DNA"/>
</dbReference>
<gene>
    <name evidence="8" type="ORF">HQN59_24825</name>
</gene>
<dbReference type="GO" id="GO:0005829">
    <property type="term" value="C:cytosol"/>
    <property type="evidence" value="ECO:0007669"/>
    <property type="project" value="TreeGrafter"/>
</dbReference>
<keyword evidence="5" id="KW-0175">Coiled coil</keyword>
<sequence length="191" mass="20379">MAKTYAQVSKELQALQAEADKLMKQEASEVIRKIKEAIATYELTEQDLFTSGRRGAAKPAAKKKDKRSSNVPKYADGSGNVWGGMGPRPKWLRDALSGGKKLEDFLNGGASGGAAAQQGGEQDSSATQRDGAEPEAARRSAPAKKARAKNSGNKKPAFTDGTQTWSGMGPRPGWLKKALAAGRTLEEFRAQ</sequence>
<feature type="region of interest" description="Disordered" evidence="6">
    <location>
        <begin position="48"/>
        <end position="178"/>
    </location>
</feature>
<dbReference type="GO" id="GO:0003680">
    <property type="term" value="F:minor groove of adenine-thymine-rich DNA binding"/>
    <property type="evidence" value="ECO:0007669"/>
    <property type="project" value="TreeGrafter"/>
</dbReference>
<dbReference type="InterPro" id="IPR027444">
    <property type="entry name" value="H-NS_C_dom"/>
</dbReference>
<dbReference type="GO" id="GO:0009295">
    <property type="term" value="C:nucleoid"/>
    <property type="evidence" value="ECO:0007669"/>
    <property type="project" value="UniProtKB-SubCell"/>
</dbReference>
<keyword evidence="9" id="KW-1185">Reference proteome</keyword>
<evidence type="ECO:0000313" key="9">
    <source>
        <dbReference type="Proteomes" id="UP000529637"/>
    </source>
</evidence>
<comment type="similarity">
    <text evidence="2">Belongs to the histone-like protein H-NS family.</text>
</comment>
<evidence type="ECO:0000313" key="8">
    <source>
        <dbReference type="EMBL" id="NUZ08969.1"/>
    </source>
</evidence>
<dbReference type="GO" id="GO:0003681">
    <property type="term" value="F:bent DNA binding"/>
    <property type="evidence" value="ECO:0007669"/>
    <property type="project" value="TreeGrafter"/>
</dbReference>
<feature type="domain" description="DNA-binding protein H-NS-like C-terminal" evidence="7">
    <location>
        <begin position="135"/>
        <end position="190"/>
    </location>
</feature>